<gene>
    <name evidence="2" type="ORF">D7318_29210</name>
    <name evidence="1" type="ORF">D7319_29210</name>
</gene>
<dbReference type="EMBL" id="RBDY01000038">
    <property type="protein sequence ID" value="RKN14535.1"/>
    <property type="molecule type" value="Genomic_DNA"/>
</dbReference>
<dbReference type="Proteomes" id="UP000268652">
    <property type="component" value="Unassembled WGS sequence"/>
</dbReference>
<evidence type="ECO:0000313" key="3">
    <source>
        <dbReference type="Proteomes" id="UP000268652"/>
    </source>
</evidence>
<reference evidence="3 4" key="1">
    <citation type="submission" date="2018-09" db="EMBL/GenBank/DDBJ databases">
        <title>Streptomyces sp. nov. DS1-2, an endophytic actinomycete isolated from roots of Dendrobium scabrilingue.</title>
        <authorList>
            <person name="Kuncharoen N."/>
            <person name="Kudo T."/>
            <person name="Ohkuma M."/>
            <person name="Yuki M."/>
            <person name="Tanasupawat S."/>
        </authorList>
    </citation>
    <scope>NUCLEOTIDE SEQUENCE [LARGE SCALE GENOMIC DNA]</scope>
    <source>
        <strain evidence="1 4">AZ1-7</strain>
        <strain evidence="2 3">DS1-2</strain>
    </source>
</reference>
<protein>
    <submittedName>
        <fullName evidence="1">Uncharacterized protein</fullName>
    </submittedName>
</protein>
<evidence type="ECO:0000313" key="2">
    <source>
        <dbReference type="EMBL" id="RKN14535.1"/>
    </source>
</evidence>
<name>A0A3A9VT68_9ACTN</name>
<dbReference type="OrthoDB" id="4205169at2"/>
<evidence type="ECO:0000313" key="4">
    <source>
        <dbReference type="Proteomes" id="UP000275024"/>
    </source>
</evidence>
<organism evidence="1 4">
    <name type="scientific">Streptomyces radicis</name>
    <dbReference type="NCBI Taxonomy" id="1750517"/>
    <lineage>
        <taxon>Bacteria</taxon>
        <taxon>Bacillati</taxon>
        <taxon>Actinomycetota</taxon>
        <taxon>Actinomycetes</taxon>
        <taxon>Kitasatosporales</taxon>
        <taxon>Streptomycetaceae</taxon>
        <taxon>Streptomyces</taxon>
    </lineage>
</organism>
<sequence length="133" mass="14971">MLVKPSERWRERVADEARGLAAGTVDPSCAWAVELFPEPMLTATDAVLAAFEAEVAELREPSDARVFEAVERVVRALNQVNEEFGEAAYETEEREELCAYIDGVLTRHGLDVATLAARRGLGRHEITDRWRDW</sequence>
<proteinExistence type="predicted"/>
<comment type="caution">
    <text evidence="1">The sequence shown here is derived from an EMBL/GenBank/DDBJ whole genome shotgun (WGS) entry which is preliminary data.</text>
</comment>
<dbReference type="EMBL" id="RBDX01000039">
    <property type="protein sequence ID" value="RKN04185.1"/>
    <property type="molecule type" value="Genomic_DNA"/>
</dbReference>
<keyword evidence="3" id="KW-1185">Reference proteome</keyword>
<evidence type="ECO:0000313" key="1">
    <source>
        <dbReference type="EMBL" id="RKN04185.1"/>
    </source>
</evidence>
<dbReference type="Proteomes" id="UP000275024">
    <property type="component" value="Unassembled WGS sequence"/>
</dbReference>
<dbReference type="AlphaFoldDB" id="A0A3A9VT68"/>
<accession>A0A3A9VT68</accession>